<dbReference type="Proteomes" id="UP000199317">
    <property type="component" value="Unassembled WGS sequence"/>
</dbReference>
<dbReference type="InterPro" id="IPR041304">
    <property type="entry name" value="AbiTii"/>
</dbReference>
<dbReference type="RefSeq" id="WP_143015858.1">
    <property type="nucleotide sequence ID" value="NZ_CP028290.1"/>
</dbReference>
<dbReference type="EMBL" id="FNJL01000004">
    <property type="protein sequence ID" value="SDO86708.1"/>
    <property type="molecule type" value="Genomic_DNA"/>
</dbReference>
<evidence type="ECO:0000313" key="2">
    <source>
        <dbReference type="EMBL" id="SDO86708.1"/>
    </source>
</evidence>
<sequence length="329" mass="34675">MSTAISTLIAAASDDSVNLERLLRATTLAARSIQDQPMADWCMLELAGYAGAGDELPNYRRLPAQLIAYDGFHEVPVVSESSDVMAMISFHPTLAPIALIQTYADAKEGAHIKADLPPENAALIRAWAGKNDVQVFHKLSAQTFRLVLTSVRQKIFGWTVDNGSADVHLPPGLTVGKILGLAEVALSADQPRAPEVPNRASVLPSPINISMGDGSQLSFVQSSPGSTVTQEQRPNVTEALTQLLSALETAISAAAAEGVTPKDLEAVQVLVEEIQHLSTIKSPRPALVKATLDGVRELALATGSAIAAEIAKPYVMNALTLTAAAFGLS</sequence>
<feature type="domain" description="AbiTii" evidence="1">
    <location>
        <begin position="5"/>
        <end position="160"/>
    </location>
</feature>
<keyword evidence="3" id="KW-1185">Reference proteome</keyword>
<accession>A0A1H0N1Y6</accession>
<dbReference type="Pfam" id="PF18864">
    <property type="entry name" value="AbiTii"/>
    <property type="match status" value="1"/>
</dbReference>
<evidence type="ECO:0000313" key="3">
    <source>
        <dbReference type="Proteomes" id="UP000199317"/>
    </source>
</evidence>
<reference evidence="3" key="1">
    <citation type="submission" date="2016-10" db="EMBL/GenBank/DDBJ databases">
        <authorList>
            <person name="Varghese N."/>
            <person name="Submissions S."/>
        </authorList>
    </citation>
    <scope>NUCLEOTIDE SEQUENCE [LARGE SCALE GENOMIC DNA]</scope>
    <source>
        <strain evidence="3">DSM 17101</strain>
    </source>
</reference>
<organism evidence="2 3">
    <name type="scientific">Paracidovorax cattleyae</name>
    <dbReference type="NCBI Taxonomy" id="80868"/>
    <lineage>
        <taxon>Bacteria</taxon>
        <taxon>Pseudomonadati</taxon>
        <taxon>Pseudomonadota</taxon>
        <taxon>Betaproteobacteria</taxon>
        <taxon>Burkholderiales</taxon>
        <taxon>Comamonadaceae</taxon>
        <taxon>Paracidovorax</taxon>
    </lineage>
</organism>
<protein>
    <recommendedName>
        <fullName evidence="1">AbiTii domain-containing protein</fullName>
    </recommendedName>
</protein>
<dbReference type="AlphaFoldDB" id="A0A1H0N1Y6"/>
<gene>
    <name evidence="2" type="ORF">SAMN04489708_104166</name>
</gene>
<evidence type="ECO:0000259" key="1">
    <source>
        <dbReference type="Pfam" id="PF18864"/>
    </source>
</evidence>
<proteinExistence type="predicted"/>
<name>A0A1H0N1Y6_9BURK</name>